<feature type="domain" description="Mechanosensitive ion channel MscS C-terminal" evidence="9">
    <location>
        <begin position="183"/>
        <end position="267"/>
    </location>
</feature>
<reference evidence="10" key="1">
    <citation type="submission" date="2021-02" db="EMBL/GenBank/DDBJ databases">
        <title>Fulvivirga sp. S481 isolated from sea water.</title>
        <authorList>
            <person name="Bae S.S."/>
            <person name="Baek K."/>
        </authorList>
    </citation>
    <scope>NUCLEOTIDE SEQUENCE</scope>
    <source>
        <strain evidence="10">S481</strain>
    </source>
</reference>
<keyword evidence="4 7" id="KW-0812">Transmembrane</keyword>
<dbReference type="InterPro" id="IPR045275">
    <property type="entry name" value="MscS_archaea/bacteria_type"/>
</dbReference>
<protein>
    <submittedName>
        <fullName evidence="10">Mechanosensitive ion channel</fullName>
    </submittedName>
</protein>
<dbReference type="PANTHER" id="PTHR30221:SF1">
    <property type="entry name" value="SMALL-CONDUCTANCE MECHANOSENSITIVE CHANNEL"/>
    <property type="match status" value="1"/>
</dbReference>
<evidence type="ECO:0000256" key="2">
    <source>
        <dbReference type="ARBA" id="ARBA00008017"/>
    </source>
</evidence>
<dbReference type="AlphaFoldDB" id="A0A975A2D0"/>
<dbReference type="InterPro" id="IPR006686">
    <property type="entry name" value="MscS_channel_CS"/>
</dbReference>
<evidence type="ECO:0000259" key="9">
    <source>
        <dbReference type="Pfam" id="PF21082"/>
    </source>
</evidence>
<dbReference type="GO" id="GO:0008381">
    <property type="term" value="F:mechanosensitive monoatomic ion channel activity"/>
    <property type="evidence" value="ECO:0007669"/>
    <property type="project" value="InterPro"/>
</dbReference>
<evidence type="ECO:0000256" key="3">
    <source>
        <dbReference type="ARBA" id="ARBA00022475"/>
    </source>
</evidence>
<evidence type="ECO:0000256" key="6">
    <source>
        <dbReference type="ARBA" id="ARBA00023136"/>
    </source>
</evidence>
<feature type="domain" description="Mechanosensitive ion channel MscS" evidence="8">
    <location>
        <begin position="110"/>
        <end position="174"/>
    </location>
</feature>
<dbReference type="Gene3D" id="2.30.30.60">
    <property type="match status" value="1"/>
</dbReference>
<keyword evidence="6 7" id="KW-0472">Membrane</keyword>
<evidence type="ECO:0000256" key="7">
    <source>
        <dbReference type="SAM" id="Phobius"/>
    </source>
</evidence>
<dbReference type="Pfam" id="PF00924">
    <property type="entry name" value="MS_channel_2nd"/>
    <property type="match status" value="1"/>
</dbReference>
<dbReference type="Gene3D" id="1.10.287.1260">
    <property type="match status" value="1"/>
</dbReference>
<dbReference type="SUPFAM" id="SSF82861">
    <property type="entry name" value="Mechanosensitive channel protein MscS (YggB), transmembrane region"/>
    <property type="match status" value="1"/>
</dbReference>
<feature type="transmembrane region" description="Helical" evidence="7">
    <location>
        <begin position="87"/>
        <end position="105"/>
    </location>
</feature>
<name>A0A975A2D0_9BACT</name>
<evidence type="ECO:0000259" key="8">
    <source>
        <dbReference type="Pfam" id="PF00924"/>
    </source>
</evidence>
<dbReference type="PROSITE" id="PS01246">
    <property type="entry name" value="UPF0003"/>
    <property type="match status" value="1"/>
</dbReference>
<accession>A0A975A2D0</accession>
<dbReference type="InterPro" id="IPR011066">
    <property type="entry name" value="MscS_channel_C_sf"/>
</dbReference>
<dbReference type="Pfam" id="PF21082">
    <property type="entry name" value="MS_channel_3rd"/>
    <property type="match status" value="1"/>
</dbReference>
<dbReference type="Proteomes" id="UP000662783">
    <property type="component" value="Chromosome"/>
</dbReference>
<keyword evidence="3" id="KW-1003">Cell membrane</keyword>
<evidence type="ECO:0000256" key="1">
    <source>
        <dbReference type="ARBA" id="ARBA00004651"/>
    </source>
</evidence>
<evidence type="ECO:0000256" key="5">
    <source>
        <dbReference type="ARBA" id="ARBA00022989"/>
    </source>
</evidence>
<dbReference type="InterPro" id="IPR023408">
    <property type="entry name" value="MscS_beta-dom_sf"/>
</dbReference>
<dbReference type="SUPFAM" id="SSF82689">
    <property type="entry name" value="Mechanosensitive channel protein MscS (YggB), C-terminal domain"/>
    <property type="match status" value="1"/>
</dbReference>
<dbReference type="EMBL" id="CP070608">
    <property type="protein sequence ID" value="QSE99160.1"/>
    <property type="molecule type" value="Genomic_DNA"/>
</dbReference>
<dbReference type="PANTHER" id="PTHR30221">
    <property type="entry name" value="SMALL-CONDUCTANCE MECHANOSENSITIVE CHANNEL"/>
    <property type="match status" value="1"/>
</dbReference>
<dbReference type="InterPro" id="IPR006685">
    <property type="entry name" value="MscS_channel_2nd"/>
</dbReference>
<comment type="subcellular location">
    <subcellularLocation>
        <location evidence="1">Cell membrane</location>
        <topology evidence="1">Multi-pass membrane protein</topology>
    </subcellularLocation>
</comment>
<dbReference type="Gene3D" id="3.30.70.100">
    <property type="match status" value="1"/>
</dbReference>
<gene>
    <name evidence="10" type="ORF">JR347_08745</name>
</gene>
<evidence type="ECO:0000256" key="4">
    <source>
        <dbReference type="ARBA" id="ARBA00022692"/>
    </source>
</evidence>
<feature type="transmembrane region" description="Helical" evidence="7">
    <location>
        <begin position="60"/>
        <end position="81"/>
    </location>
</feature>
<dbReference type="SUPFAM" id="SSF50182">
    <property type="entry name" value="Sm-like ribonucleoproteins"/>
    <property type="match status" value="1"/>
</dbReference>
<dbReference type="GO" id="GO:0005886">
    <property type="term" value="C:plasma membrane"/>
    <property type="evidence" value="ECO:0007669"/>
    <property type="project" value="UniProtKB-SubCell"/>
</dbReference>
<keyword evidence="11" id="KW-1185">Reference proteome</keyword>
<dbReference type="KEGG" id="fuv:JR347_08745"/>
<organism evidence="10 11">
    <name type="scientific">Fulvivirga lutea</name>
    <dbReference type="NCBI Taxonomy" id="2810512"/>
    <lineage>
        <taxon>Bacteria</taxon>
        <taxon>Pseudomonadati</taxon>
        <taxon>Bacteroidota</taxon>
        <taxon>Cytophagia</taxon>
        <taxon>Cytophagales</taxon>
        <taxon>Fulvivirgaceae</taxon>
        <taxon>Fulvivirga</taxon>
    </lineage>
</organism>
<feature type="transmembrane region" description="Helical" evidence="7">
    <location>
        <begin position="20"/>
        <end position="40"/>
    </location>
</feature>
<sequence length="297" mass="33521">MLERLKISALGYWDSLIELLPDLILASIWLIMFTVIGMLLRSIIRKRLLRNSNDPLIRNFIGRIVLLLMIIFGVIIFLNQIGLGNAAGGLLAGAGVSAIILGFAFKDIGENFLAGFFLAFSRPFKIGDVIEIQNLQGTVNSLSFRNTHIRTFDGKDIYIPNATLIKQPLINYTRDGLQRFDFLVGIAYEENILAVTQLISQTLDKIEEIKHDTDLSPFLELEAFGSSTVNIRIYYWINSYNFTEPLAILKTKVMYEILKALSDNEINLPATITEVKIYEDQKSIPLIIKNSSEDKVD</sequence>
<dbReference type="InterPro" id="IPR010920">
    <property type="entry name" value="LSM_dom_sf"/>
</dbReference>
<dbReference type="RefSeq" id="WP_205723671.1">
    <property type="nucleotide sequence ID" value="NZ_CP070608.1"/>
</dbReference>
<evidence type="ECO:0000313" key="11">
    <source>
        <dbReference type="Proteomes" id="UP000662783"/>
    </source>
</evidence>
<keyword evidence="5 7" id="KW-1133">Transmembrane helix</keyword>
<dbReference type="InterPro" id="IPR011014">
    <property type="entry name" value="MscS_channel_TM-2"/>
</dbReference>
<proteinExistence type="inferred from homology"/>
<comment type="similarity">
    <text evidence="2">Belongs to the MscS (TC 1.A.23) family.</text>
</comment>
<dbReference type="InterPro" id="IPR049278">
    <property type="entry name" value="MS_channel_C"/>
</dbReference>
<evidence type="ECO:0000313" key="10">
    <source>
        <dbReference type="EMBL" id="QSE99160.1"/>
    </source>
</evidence>